<organism evidence="6 7">
    <name type="scientific">[Candida] railenensis</name>
    <dbReference type="NCBI Taxonomy" id="45579"/>
    <lineage>
        <taxon>Eukaryota</taxon>
        <taxon>Fungi</taxon>
        <taxon>Dikarya</taxon>
        <taxon>Ascomycota</taxon>
        <taxon>Saccharomycotina</taxon>
        <taxon>Pichiomycetes</taxon>
        <taxon>Debaryomycetaceae</taxon>
        <taxon>Kurtzmaniella</taxon>
    </lineage>
</organism>
<dbReference type="PRINTS" id="PR00368">
    <property type="entry name" value="FADPNR"/>
</dbReference>
<dbReference type="OrthoDB" id="202203at2759"/>
<protein>
    <submittedName>
        <fullName evidence="6">Apoptosis-inducing factor 1</fullName>
    </submittedName>
</protein>
<dbReference type="GO" id="GO:0050660">
    <property type="term" value="F:flavin adenine dinucleotide binding"/>
    <property type="evidence" value="ECO:0007669"/>
    <property type="project" value="TreeGrafter"/>
</dbReference>
<evidence type="ECO:0000256" key="4">
    <source>
        <dbReference type="ARBA" id="ARBA00023002"/>
    </source>
</evidence>
<keyword evidence="2" id="KW-0285">Flavoprotein</keyword>
<dbReference type="PANTHER" id="PTHR43735">
    <property type="entry name" value="APOPTOSIS-INDUCING FACTOR 1"/>
    <property type="match status" value="1"/>
</dbReference>
<dbReference type="InterPro" id="IPR036188">
    <property type="entry name" value="FAD/NAD-bd_sf"/>
</dbReference>
<dbReference type="PANTHER" id="PTHR43735:SF3">
    <property type="entry name" value="FERROPTOSIS SUPPRESSOR PROTEIN 1"/>
    <property type="match status" value="1"/>
</dbReference>
<dbReference type="GO" id="GO:0005737">
    <property type="term" value="C:cytoplasm"/>
    <property type="evidence" value="ECO:0007669"/>
    <property type="project" value="TreeGrafter"/>
</dbReference>
<evidence type="ECO:0000313" key="7">
    <source>
        <dbReference type="Proteomes" id="UP000837801"/>
    </source>
</evidence>
<gene>
    <name evidence="6" type="ORF">CLIB1423_02S09604</name>
</gene>
<feature type="domain" description="FAD/NAD(P)-binding" evidence="5">
    <location>
        <begin position="2"/>
        <end position="284"/>
    </location>
</feature>
<dbReference type="InterPro" id="IPR023753">
    <property type="entry name" value="FAD/NAD-binding_dom"/>
</dbReference>
<comment type="similarity">
    <text evidence="1">Belongs to the FAD-dependent oxidoreductase family.</text>
</comment>
<dbReference type="EMBL" id="CAKXYY010000002">
    <property type="protein sequence ID" value="CAH2350982.1"/>
    <property type="molecule type" value="Genomic_DNA"/>
</dbReference>
<reference evidence="6" key="1">
    <citation type="submission" date="2022-03" db="EMBL/GenBank/DDBJ databases">
        <authorList>
            <person name="Legras J.-L."/>
            <person name="Devillers H."/>
            <person name="Grondin C."/>
        </authorList>
    </citation>
    <scope>NUCLEOTIDE SEQUENCE</scope>
    <source>
        <strain evidence="6">CLIB 1423</strain>
    </source>
</reference>
<dbReference type="AlphaFoldDB" id="A0A9P0QKX3"/>
<evidence type="ECO:0000259" key="5">
    <source>
        <dbReference type="Pfam" id="PF07992"/>
    </source>
</evidence>
<accession>A0A9P0QKX3</accession>
<keyword evidence="7" id="KW-1185">Reference proteome</keyword>
<dbReference type="SUPFAM" id="SSF51905">
    <property type="entry name" value="FAD/NAD(P)-binding domain"/>
    <property type="match status" value="2"/>
</dbReference>
<dbReference type="Pfam" id="PF07992">
    <property type="entry name" value="Pyr_redox_2"/>
    <property type="match status" value="1"/>
</dbReference>
<name>A0A9P0QKX3_9ASCO</name>
<sequence>MSIVIIGSNVAGITAIGTIFKEIQSSGQKSKYSITVVSKSSHIYGNPTAPRLLVEPQHADKVFFSVENYLKNHSKGVKYEFIHSSVDKTDFNSKILTLSSGKELKYDYLIIASGSHAESPAFKLHGDYLESKKAIKEVNKSIQDSGSIAILGGGATGVETASEIAYSFPKKKVTLFTGAEGPLSAIGKSIPASKKLEKLGIKIVNKKRFSSIDSTDTGASVITFADGSSETFDFYLPTYGVYPNSDFLDSKYLDDNGYLIVDKNLAVRGHSDVIALGDVASITENSIVDIKFQQTKVFTQTVKKTIFKKDVKLVDYSRGKTTTLIPISKNGGVGLMFGWSVPNFLVKQIKSKDFMISQVGKDYI</sequence>
<evidence type="ECO:0000256" key="1">
    <source>
        <dbReference type="ARBA" id="ARBA00006442"/>
    </source>
</evidence>
<dbReference type="GO" id="GO:0004174">
    <property type="term" value="F:electron-transferring-flavoprotein dehydrogenase activity"/>
    <property type="evidence" value="ECO:0007669"/>
    <property type="project" value="TreeGrafter"/>
</dbReference>
<keyword evidence="4" id="KW-0560">Oxidoreductase</keyword>
<comment type="caution">
    <text evidence="6">The sequence shown here is derived from an EMBL/GenBank/DDBJ whole genome shotgun (WGS) entry which is preliminary data.</text>
</comment>
<dbReference type="Proteomes" id="UP000837801">
    <property type="component" value="Unassembled WGS sequence"/>
</dbReference>
<evidence type="ECO:0000256" key="2">
    <source>
        <dbReference type="ARBA" id="ARBA00022630"/>
    </source>
</evidence>
<proteinExistence type="inferred from homology"/>
<evidence type="ECO:0000256" key="3">
    <source>
        <dbReference type="ARBA" id="ARBA00022827"/>
    </source>
</evidence>
<keyword evidence="3" id="KW-0274">FAD</keyword>
<dbReference type="Gene3D" id="3.50.50.100">
    <property type="match status" value="1"/>
</dbReference>
<evidence type="ECO:0000313" key="6">
    <source>
        <dbReference type="EMBL" id="CAH2350982.1"/>
    </source>
</evidence>